<accession>A0A843S6Y6</accession>
<dbReference type="PANTHER" id="PTHR34386">
    <property type="entry name" value="GLUTAREDOXIN"/>
    <property type="match status" value="1"/>
</dbReference>
<name>A0A843S6Y6_9BURK</name>
<dbReference type="InterPro" id="IPR011767">
    <property type="entry name" value="GLR_AS"/>
</dbReference>
<protein>
    <submittedName>
        <fullName evidence="3">Glutaredoxin family protein</fullName>
    </submittedName>
</protein>
<dbReference type="InterPro" id="IPR002109">
    <property type="entry name" value="Glutaredoxin"/>
</dbReference>
<keyword evidence="1" id="KW-1133">Transmembrane helix</keyword>
<evidence type="ECO:0000313" key="4">
    <source>
        <dbReference type="Proteomes" id="UP000444318"/>
    </source>
</evidence>
<dbReference type="Pfam" id="PF00462">
    <property type="entry name" value="Glutaredoxin"/>
    <property type="match status" value="1"/>
</dbReference>
<evidence type="ECO:0000259" key="2">
    <source>
        <dbReference type="Pfam" id="PF00462"/>
    </source>
</evidence>
<proteinExistence type="predicted"/>
<dbReference type="GO" id="GO:0009055">
    <property type="term" value="F:electron transfer activity"/>
    <property type="evidence" value="ECO:0007669"/>
    <property type="project" value="TreeGrafter"/>
</dbReference>
<evidence type="ECO:0000313" key="3">
    <source>
        <dbReference type="EMBL" id="MQA19959.1"/>
    </source>
</evidence>
<dbReference type="AlphaFoldDB" id="A0A843S6Y6"/>
<dbReference type="Gene3D" id="3.40.30.10">
    <property type="entry name" value="Glutaredoxin"/>
    <property type="match status" value="1"/>
</dbReference>
<keyword evidence="1" id="KW-0812">Transmembrane</keyword>
<dbReference type="Proteomes" id="UP000444318">
    <property type="component" value="Unassembled WGS sequence"/>
</dbReference>
<dbReference type="PROSITE" id="PS00195">
    <property type="entry name" value="GLUTAREDOXIN_1"/>
    <property type="match status" value="1"/>
</dbReference>
<dbReference type="InterPro" id="IPR036249">
    <property type="entry name" value="Thioredoxin-like_sf"/>
</dbReference>
<dbReference type="InterPro" id="IPR051548">
    <property type="entry name" value="Grx-like_ET"/>
</dbReference>
<dbReference type="SUPFAM" id="SSF52833">
    <property type="entry name" value="Thioredoxin-like"/>
    <property type="match status" value="1"/>
</dbReference>
<dbReference type="RefSeq" id="WP_152804144.1">
    <property type="nucleotide sequence ID" value="NZ_WHUF01000003.1"/>
</dbReference>
<gene>
    <name evidence="3" type="ORF">GEV01_10620</name>
</gene>
<organism evidence="3 4">
    <name type="scientific">Rugamonas rivuli</name>
    <dbReference type="NCBI Taxonomy" id="2743358"/>
    <lineage>
        <taxon>Bacteria</taxon>
        <taxon>Pseudomonadati</taxon>
        <taxon>Pseudomonadota</taxon>
        <taxon>Betaproteobacteria</taxon>
        <taxon>Burkholderiales</taxon>
        <taxon>Oxalobacteraceae</taxon>
        <taxon>Telluria group</taxon>
        <taxon>Rugamonas</taxon>
    </lineage>
</organism>
<sequence length="135" mass="14932">MNSTRIKQIKTVLIYAAILGLGLGVGRIATKVPQWLTPAYVEGNFQSYYPDASTKVVLYGTKTCPYCQLTRDYLSEHNIPYADVDVSHAGKGQQDYRSFGETAVPVILIGNRRITGFKLPVIEAALDQLKPAARR</sequence>
<dbReference type="EMBL" id="WHUF01000003">
    <property type="protein sequence ID" value="MQA19959.1"/>
    <property type="molecule type" value="Genomic_DNA"/>
</dbReference>
<evidence type="ECO:0000256" key="1">
    <source>
        <dbReference type="SAM" id="Phobius"/>
    </source>
</evidence>
<feature type="transmembrane region" description="Helical" evidence="1">
    <location>
        <begin position="12"/>
        <end position="29"/>
    </location>
</feature>
<feature type="domain" description="Glutaredoxin" evidence="2">
    <location>
        <begin position="56"/>
        <end position="114"/>
    </location>
</feature>
<dbReference type="CDD" id="cd02976">
    <property type="entry name" value="NrdH"/>
    <property type="match status" value="1"/>
</dbReference>
<dbReference type="PANTHER" id="PTHR34386:SF1">
    <property type="entry name" value="GLUTAREDOXIN-LIKE PROTEIN NRDH"/>
    <property type="match status" value="1"/>
</dbReference>
<reference evidence="3 4" key="1">
    <citation type="submission" date="2019-10" db="EMBL/GenBank/DDBJ databases">
        <title>Two novel species isolated from a subtropical stream in China.</title>
        <authorList>
            <person name="Lu H."/>
        </authorList>
    </citation>
    <scope>NUCLEOTIDE SEQUENCE [LARGE SCALE GENOMIC DNA]</scope>
    <source>
        <strain evidence="3 4">FT103W</strain>
    </source>
</reference>
<keyword evidence="1" id="KW-0472">Membrane</keyword>
<dbReference type="PROSITE" id="PS51354">
    <property type="entry name" value="GLUTAREDOXIN_2"/>
    <property type="match status" value="1"/>
</dbReference>
<keyword evidence="4" id="KW-1185">Reference proteome</keyword>
<comment type="caution">
    <text evidence="3">The sequence shown here is derived from an EMBL/GenBank/DDBJ whole genome shotgun (WGS) entry which is preliminary data.</text>
</comment>
<dbReference type="GO" id="GO:0045454">
    <property type="term" value="P:cell redox homeostasis"/>
    <property type="evidence" value="ECO:0007669"/>
    <property type="project" value="TreeGrafter"/>
</dbReference>